<evidence type="ECO:0000313" key="2">
    <source>
        <dbReference type="Proteomes" id="UP000286134"/>
    </source>
</evidence>
<reference evidence="1 2" key="1">
    <citation type="journal article" date="2018" name="BMC Genomics">
        <title>Comparative genome analyses reveal sequence features reflecting distinct modes of host-adaptation between dicot and monocot powdery mildew.</title>
        <authorList>
            <person name="Wu Y."/>
            <person name="Ma X."/>
            <person name="Pan Z."/>
            <person name="Kale S.D."/>
            <person name="Song Y."/>
            <person name="King H."/>
            <person name="Zhang Q."/>
            <person name="Presley C."/>
            <person name="Deng X."/>
            <person name="Wei C.I."/>
            <person name="Xiao S."/>
        </authorList>
    </citation>
    <scope>NUCLEOTIDE SEQUENCE [LARGE SCALE GENOMIC DNA]</scope>
    <source>
        <strain evidence="1">UMSG2</strain>
    </source>
</reference>
<name>A0A420HVQ5_9PEZI</name>
<proteinExistence type="predicted"/>
<dbReference type="STRING" id="212602.A0A420HVQ5"/>
<organism evidence="1 2">
    <name type="scientific">Erysiphe neolycopersici</name>
    <dbReference type="NCBI Taxonomy" id="212602"/>
    <lineage>
        <taxon>Eukaryota</taxon>
        <taxon>Fungi</taxon>
        <taxon>Dikarya</taxon>
        <taxon>Ascomycota</taxon>
        <taxon>Pezizomycotina</taxon>
        <taxon>Leotiomycetes</taxon>
        <taxon>Erysiphales</taxon>
        <taxon>Erysiphaceae</taxon>
        <taxon>Erysiphe</taxon>
    </lineage>
</organism>
<accession>A0A420HVQ5</accession>
<keyword evidence="2" id="KW-1185">Reference proteome</keyword>
<dbReference type="EMBL" id="MCFK01004245">
    <property type="protein sequence ID" value="RKF61429.1"/>
    <property type="molecule type" value="Genomic_DNA"/>
</dbReference>
<protein>
    <submittedName>
        <fullName evidence="1">Uncharacterized protein</fullName>
    </submittedName>
</protein>
<dbReference type="AlphaFoldDB" id="A0A420HVQ5"/>
<gene>
    <name evidence="1" type="ORF">OnM2_042034</name>
</gene>
<evidence type="ECO:0000313" key="1">
    <source>
        <dbReference type="EMBL" id="RKF61429.1"/>
    </source>
</evidence>
<dbReference type="OrthoDB" id="5153223at2759"/>
<comment type="caution">
    <text evidence="1">The sequence shown here is derived from an EMBL/GenBank/DDBJ whole genome shotgun (WGS) entry which is preliminary data.</text>
</comment>
<dbReference type="Proteomes" id="UP000286134">
    <property type="component" value="Unassembled WGS sequence"/>
</dbReference>
<sequence length="209" mass="24081">MEMVLKKSAKSMHSWPFLCQTVAHEVNRRYIQHLGFSPFEIDCGYQPPSTVKTVVPSARPLAKERKEQENAIFDFISKRERCWEEVRNASSWAKQVFKDRHDLGIRKELNFSDGSMLHPSYRGPFVISGKGGSHGKSYTLKQINGTPIPGTFYGDHLKSFVPRTGHLITSNEEEIALHQNIRAKKRFHKLPQRLRVDQTTVNGDEREFD</sequence>